<dbReference type="PROSITE" id="PS51257">
    <property type="entry name" value="PROKAR_LIPOPROTEIN"/>
    <property type="match status" value="1"/>
</dbReference>
<dbReference type="GO" id="GO:0043190">
    <property type="term" value="C:ATP-binding cassette (ABC) transporter complex"/>
    <property type="evidence" value="ECO:0007669"/>
    <property type="project" value="InterPro"/>
</dbReference>
<comment type="similarity">
    <text evidence="1">Belongs to the bacterial solute-binding protein 5 family.</text>
</comment>
<gene>
    <name evidence="6" type="ORF">AUR04nite_01050</name>
</gene>
<evidence type="ECO:0000256" key="1">
    <source>
        <dbReference type="ARBA" id="ARBA00005695"/>
    </source>
</evidence>
<keyword evidence="3 4" id="KW-0732">Signal</keyword>
<dbReference type="PANTHER" id="PTHR30290">
    <property type="entry name" value="PERIPLASMIC BINDING COMPONENT OF ABC TRANSPORTER"/>
    <property type="match status" value="1"/>
</dbReference>
<reference evidence="6 7" key="1">
    <citation type="submission" date="2019-06" db="EMBL/GenBank/DDBJ databases">
        <title>Whole genome shotgun sequence of Glutamicibacter uratoxydans NBRC 15515.</title>
        <authorList>
            <person name="Hosoyama A."/>
            <person name="Uohara A."/>
            <person name="Ohji S."/>
            <person name="Ichikawa N."/>
        </authorList>
    </citation>
    <scope>NUCLEOTIDE SEQUENCE [LARGE SCALE GENOMIC DNA]</scope>
    <source>
        <strain evidence="6 7">NBRC 15515</strain>
    </source>
</reference>
<evidence type="ECO:0000256" key="2">
    <source>
        <dbReference type="ARBA" id="ARBA00022448"/>
    </source>
</evidence>
<evidence type="ECO:0000256" key="4">
    <source>
        <dbReference type="SAM" id="SignalP"/>
    </source>
</evidence>
<dbReference type="Gene3D" id="3.40.190.10">
    <property type="entry name" value="Periplasmic binding protein-like II"/>
    <property type="match status" value="1"/>
</dbReference>
<dbReference type="OrthoDB" id="9764591at2"/>
<accession>A0A4Y4DJ49</accession>
<dbReference type="GO" id="GO:0042597">
    <property type="term" value="C:periplasmic space"/>
    <property type="evidence" value="ECO:0007669"/>
    <property type="project" value="UniProtKB-ARBA"/>
</dbReference>
<dbReference type="GO" id="GO:1904680">
    <property type="term" value="F:peptide transmembrane transporter activity"/>
    <property type="evidence" value="ECO:0007669"/>
    <property type="project" value="TreeGrafter"/>
</dbReference>
<dbReference type="EMBL" id="BJNY01000001">
    <property type="protein sequence ID" value="GED04573.1"/>
    <property type="molecule type" value="Genomic_DNA"/>
</dbReference>
<feature type="chain" id="PRO_5038448229" description="Solute-binding protein family 5 domain-containing protein" evidence="4">
    <location>
        <begin position="26"/>
        <end position="537"/>
    </location>
</feature>
<evidence type="ECO:0000259" key="5">
    <source>
        <dbReference type="Pfam" id="PF00496"/>
    </source>
</evidence>
<comment type="caution">
    <text evidence="6">The sequence shown here is derived from an EMBL/GenBank/DDBJ whole genome shotgun (WGS) entry which is preliminary data.</text>
</comment>
<dbReference type="GO" id="GO:0015833">
    <property type="term" value="P:peptide transport"/>
    <property type="evidence" value="ECO:0007669"/>
    <property type="project" value="TreeGrafter"/>
</dbReference>
<dbReference type="PANTHER" id="PTHR30290:SF9">
    <property type="entry name" value="OLIGOPEPTIDE-BINDING PROTEIN APPA"/>
    <property type="match status" value="1"/>
</dbReference>
<proteinExistence type="inferred from homology"/>
<organism evidence="6 7">
    <name type="scientific">Glutamicibacter uratoxydans</name>
    <name type="common">Arthrobacter uratoxydans</name>
    <dbReference type="NCBI Taxonomy" id="43667"/>
    <lineage>
        <taxon>Bacteria</taxon>
        <taxon>Bacillati</taxon>
        <taxon>Actinomycetota</taxon>
        <taxon>Actinomycetes</taxon>
        <taxon>Micrococcales</taxon>
        <taxon>Micrococcaceae</taxon>
        <taxon>Glutamicibacter</taxon>
    </lineage>
</organism>
<dbReference type="PIRSF" id="PIRSF002741">
    <property type="entry name" value="MppA"/>
    <property type="match status" value="1"/>
</dbReference>
<name>A0A4Y4DJ49_GLUUR</name>
<dbReference type="AlphaFoldDB" id="A0A4Y4DJ49"/>
<dbReference type="Pfam" id="PF00496">
    <property type="entry name" value="SBP_bac_5"/>
    <property type="match status" value="1"/>
</dbReference>
<sequence length="537" mass="57825">MNKIVRRTATFVVLPIVLATSACQANVNGQAQDDVVLLTPALPETLNPLAGFDMNGTGKINESLFTLSGDAQDLPEITPLLAAAEPQISKDGRTWTVSLRKDITFTDGSSFDAADVVASYRAIMDPKTVSPIAATLENLKSVSQIDEHTVKFELTEPQTSFKTLLLIGIAPSELIVPGQKVSDSVLNQHPVGTGPYTVQSYEPTQLVLAANEHYAGGAPDVARVVYEQSADDNARAQALAGGGYTGTVLPPKLADSFGDKPGFEVLKATSADWRGISLPADNPFTSDPKVRLALNLGIDRQAMIDAVLAGSGRPAYSFVPPQYGDAYQPAAAFDYDVEQAKALLDEAGWKLDGSGQRTKDGKSASFAIMYNPGDTLRRDLSVALSAQLEALGVKTTVEAATFDQAEPRVDTDAIMLGGGDTPYDVDTQLYKMLHSSYPGAGSYWDNPSQYASTQMDQALHAGRVSTDQAERNKAYQKVQDLYIQQPSMLLIAFIDHTYVQSSSVHEHWNTSGMLLEPHDHGTAWGPWVKIGDWTKVQ</sequence>
<feature type="signal peptide" evidence="4">
    <location>
        <begin position="1"/>
        <end position="25"/>
    </location>
</feature>
<evidence type="ECO:0000313" key="7">
    <source>
        <dbReference type="Proteomes" id="UP000316612"/>
    </source>
</evidence>
<keyword evidence="2" id="KW-0813">Transport</keyword>
<feature type="domain" description="Solute-binding protein family 5" evidence="5">
    <location>
        <begin position="76"/>
        <end position="436"/>
    </location>
</feature>
<dbReference type="SUPFAM" id="SSF53850">
    <property type="entry name" value="Periplasmic binding protein-like II"/>
    <property type="match status" value="1"/>
</dbReference>
<protein>
    <recommendedName>
        <fullName evidence="5">Solute-binding protein family 5 domain-containing protein</fullName>
    </recommendedName>
</protein>
<evidence type="ECO:0000256" key="3">
    <source>
        <dbReference type="ARBA" id="ARBA00022729"/>
    </source>
</evidence>
<dbReference type="InterPro" id="IPR030678">
    <property type="entry name" value="Peptide/Ni-bd"/>
</dbReference>
<evidence type="ECO:0000313" key="6">
    <source>
        <dbReference type="EMBL" id="GED04573.1"/>
    </source>
</evidence>
<keyword evidence="7" id="KW-1185">Reference proteome</keyword>
<dbReference type="Gene3D" id="3.90.76.10">
    <property type="entry name" value="Dipeptide-binding Protein, Domain 1"/>
    <property type="match status" value="1"/>
</dbReference>
<dbReference type="RefSeq" id="WP_141360865.1">
    <property type="nucleotide sequence ID" value="NZ_BAAAJL010000007.1"/>
</dbReference>
<dbReference type="Gene3D" id="3.10.105.10">
    <property type="entry name" value="Dipeptide-binding Protein, Domain 3"/>
    <property type="match status" value="1"/>
</dbReference>
<dbReference type="InterPro" id="IPR039424">
    <property type="entry name" value="SBP_5"/>
</dbReference>
<dbReference type="InterPro" id="IPR000914">
    <property type="entry name" value="SBP_5_dom"/>
</dbReference>
<dbReference type="Proteomes" id="UP000316612">
    <property type="component" value="Unassembled WGS sequence"/>
</dbReference>